<dbReference type="Gene3D" id="1.10.520.20">
    <property type="entry name" value="N-terminal domain of the delta subunit of the F1F0-ATP synthase"/>
    <property type="match status" value="1"/>
</dbReference>
<evidence type="ECO:0000256" key="1">
    <source>
        <dbReference type="ARBA" id="ARBA00004370"/>
    </source>
</evidence>
<dbReference type="GO" id="GO:0016020">
    <property type="term" value="C:membrane"/>
    <property type="evidence" value="ECO:0007669"/>
    <property type="project" value="UniProtKB-SubCell"/>
</dbReference>
<gene>
    <name evidence="10" type="ORF">M408DRAFT_15597</name>
    <name evidence="9" type="ORF">M408DRAFT_28277</name>
</gene>
<keyword evidence="8" id="KW-0066">ATP synthesis</keyword>
<comment type="similarity">
    <text evidence="2">Belongs to the ATPase delta chain family.</text>
</comment>
<evidence type="ECO:0000256" key="8">
    <source>
        <dbReference type="ARBA" id="ARBA00023310"/>
    </source>
</evidence>
<dbReference type="InterPro" id="IPR000711">
    <property type="entry name" value="ATPase_OSCP/dsu"/>
</dbReference>
<name>A0A0C3BF16_SERVB</name>
<dbReference type="InterPro" id="IPR026015">
    <property type="entry name" value="ATP_synth_OSCP/delta_N_sf"/>
</dbReference>
<dbReference type="SUPFAM" id="SSF47928">
    <property type="entry name" value="N-terminal domain of the delta subunit of the F1F0-ATP synthase"/>
    <property type="match status" value="1"/>
</dbReference>
<keyword evidence="7" id="KW-0472">Membrane</keyword>
<dbReference type="GO" id="GO:0046933">
    <property type="term" value="F:proton-transporting ATP synthase activity, rotational mechanism"/>
    <property type="evidence" value="ECO:0007669"/>
    <property type="project" value="InterPro"/>
</dbReference>
<proteinExistence type="inferred from homology"/>
<dbReference type="EMBL" id="KN824284">
    <property type="protein sequence ID" value="KIM30719.1"/>
    <property type="molecule type" value="Genomic_DNA"/>
</dbReference>
<accession>A0A0C3BF16</accession>
<evidence type="ECO:0000313" key="10">
    <source>
        <dbReference type="EMBL" id="KIM30719.1"/>
    </source>
</evidence>
<evidence type="ECO:0000256" key="5">
    <source>
        <dbReference type="ARBA" id="ARBA00022781"/>
    </source>
</evidence>
<evidence type="ECO:0000256" key="6">
    <source>
        <dbReference type="ARBA" id="ARBA00023065"/>
    </source>
</evidence>
<evidence type="ECO:0000256" key="4">
    <source>
        <dbReference type="ARBA" id="ARBA00022448"/>
    </source>
</evidence>
<dbReference type="EMBL" id="KN824344">
    <property type="protein sequence ID" value="KIM23038.1"/>
    <property type="molecule type" value="Genomic_DNA"/>
</dbReference>
<dbReference type="NCBIfam" id="TIGR01145">
    <property type="entry name" value="ATP_synt_delta"/>
    <property type="match status" value="1"/>
</dbReference>
<dbReference type="AlphaFoldDB" id="A0A0C3BF16"/>
<evidence type="ECO:0000313" key="11">
    <source>
        <dbReference type="Proteomes" id="UP000054097"/>
    </source>
</evidence>
<evidence type="ECO:0000256" key="7">
    <source>
        <dbReference type="ARBA" id="ARBA00023136"/>
    </source>
</evidence>
<keyword evidence="11" id="KW-1185">Reference proteome</keyword>
<sequence>MLARRFVAAAAAPASSRAASSIALKYAHATYGAASKQSPAALNQVDQELTAIASALKSNPSLNAFVNNPTVSAKDRQKGLEALFTAAEGPKKTPVSATTKNLFAILSENGRLKETPGVIEGFATLMSEHRGELNVVVTSASPLPKDIMTRLENSLKTSQTAQKAKTVKVTNKVNPTIIGGIVVDFGDKTIDLSVSSRVNKLNSLLQESV</sequence>
<evidence type="ECO:0000256" key="2">
    <source>
        <dbReference type="ARBA" id="ARBA00007046"/>
    </source>
</evidence>
<dbReference type="Pfam" id="PF00213">
    <property type="entry name" value="OSCP"/>
    <property type="match status" value="1"/>
</dbReference>
<dbReference type="STRING" id="933852.A0A0C3BF16"/>
<protein>
    <recommendedName>
        <fullName evidence="3">ATP synthase subunit 5, mitochondrial</fullName>
    </recommendedName>
</protein>
<keyword evidence="5" id="KW-0375">Hydrogen ion transport</keyword>
<comment type="subcellular location">
    <subcellularLocation>
        <location evidence="1">Membrane</location>
    </subcellularLocation>
</comment>
<dbReference type="HAMAP" id="MF_01416">
    <property type="entry name" value="ATP_synth_delta_bact"/>
    <property type="match status" value="1"/>
</dbReference>
<keyword evidence="4" id="KW-0813">Transport</keyword>
<organism evidence="10 11">
    <name type="scientific">Serendipita vermifera MAFF 305830</name>
    <dbReference type="NCBI Taxonomy" id="933852"/>
    <lineage>
        <taxon>Eukaryota</taxon>
        <taxon>Fungi</taxon>
        <taxon>Dikarya</taxon>
        <taxon>Basidiomycota</taxon>
        <taxon>Agaricomycotina</taxon>
        <taxon>Agaricomycetes</taxon>
        <taxon>Sebacinales</taxon>
        <taxon>Serendipitaceae</taxon>
        <taxon>Serendipita</taxon>
    </lineage>
</organism>
<keyword evidence="6" id="KW-0406">Ion transport</keyword>
<dbReference type="Proteomes" id="UP000054097">
    <property type="component" value="Unassembled WGS sequence"/>
</dbReference>
<dbReference type="HOGENOM" id="CLU_085114_0_0_1"/>
<reference evidence="10 11" key="1">
    <citation type="submission" date="2014-04" db="EMBL/GenBank/DDBJ databases">
        <authorList>
            <consortium name="DOE Joint Genome Institute"/>
            <person name="Kuo A."/>
            <person name="Zuccaro A."/>
            <person name="Kohler A."/>
            <person name="Nagy L.G."/>
            <person name="Floudas D."/>
            <person name="Copeland A."/>
            <person name="Barry K.W."/>
            <person name="Cichocki N."/>
            <person name="Veneault-Fourrey C."/>
            <person name="LaButti K."/>
            <person name="Lindquist E.A."/>
            <person name="Lipzen A."/>
            <person name="Lundell T."/>
            <person name="Morin E."/>
            <person name="Murat C."/>
            <person name="Sun H."/>
            <person name="Tunlid A."/>
            <person name="Henrissat B."/>
            <person name="Grigoriev I.V."/>
            <person name="Hibbett D.S."/>
            <person name="Martin F."/>
            <person name="Nordberg H.P."/>
            <person name="Cantor M.N."/>
            <person name="Hua S.X."/>
        </authorList>
    </citation>
    <scope>NUCLEOTIDE SEQUENCE [LARGE SCALE GENOMIC DNA]</scope>
    <source>
        <strain evidence="10 11">MAFF 305830</strain>
    </source>
</reference>
<dbReference type="PANTHER" id="PTHR11910">
    <property type="entry name" value="ATP SYNTHASE DELTA CHAIN"/>
    <property type="match status" value="1"/>
</dbReference>
<evidence type="ECO:0000256" key="3">
    <source>
        <dbReference type="ARBA" id="ARBA00014723"/>
    </source>
</evidence>
<evidence type="ECO:0000313" key="9">
    <source>
        <dbReference type="EMBL" id="KIM23038.1"/>
    </source>
</evidence>
<reference evidence="11" key="2">
    <citation type="submission" date="2015-01" db="EMBL/GenBank/DDBJ databases">
        <title>Evolutionary Origins and Diversification of the Mycorrhizal Mutualists.</title>
        <authorList>
            <consortium name="DOE Joint Genome Institute"/>
            <consortium name="Mycorrhizal Genomics Consortium"/>
            <person name="Kohler A."/>
            <person name="Kuo A."/>
            <person name="Nagy L.G."/>
            <person name="Floudas D."/>
            <person name="Copeland A."/>
            <person name="Barry K.W."/>
            <person name="Cichocki N."/>
            <person name="Veneault-Fourrey C."/>
            <person name="LaButti K."/>
            <person name="Lindquist E.A."/>
            <person name="Lipzen A."/>
            <person name="Lundell T."/>
            <person name="Morin E."/>
            <person name="Murat C."/>
            <person name="Riley R."/>
            <person name="Ohm R."/>
            <person name="Sun H."/>
            <person name="Tunlid A."/>
            <person name="Henrissat B."/>
            <person name="Grigoriev I.V."/>
            <person name="Hibbett D.S."/>
            <person name="Martin F."/>
        </authorList>
    </citation>
    <scope>NUCLEOTIDE SEQUENCE [LARGE SCALE GENOMIC DNA]</scope>
    <source>
        <strain evidence="9 11">MAFF 305830</strain>
    </source>
</reference>
<reference evidence="10" key="3">
    <citation type="submission" date="2015-02" db="EMBL/GenBank/DDBJ databases">
        <title>Evolutionary Origins and Diversification of the Mycorrhizal Mutualists.</title>
        <authorList>
            <consortium name="DOE Joint Genome Institute"/>
            <consortium name="Mycorrhizal Genomics Consortium"/>
            <person name="Kohler A."/>
            <person name="Kuo A."/>
            <person name="Nagy L.G."/>
            <person name="Floudas D."/>
            <person name="Copeland A."/>
            <person name="Barry K.W."/>
            <person name="Cichocki N."/>
            <person name="Veneault-Fourrey C."/>
            <person name="LaButti K."/>
            <person name="Lindquist E.A."/>
            <person name="Lipzen A."/>
            <person name="Lundell T."/>
            <person name="Morin E."/>
            <person name="Murat C."/>
            <person name="Riley R."/>
            <person name="Ohm R."/>
            <person name="Sun H."/>
            <person name="Tunlid A."/>
            <person name="Henrissat B."/>
            <person name="Grigoriev I.V."/>
            <person name="Hibbett D.S."/>
            <person name="Martin F."/>
        </authorList>
    </citation>
    <scope>NUCLEOTIDE SEQUENCE</scope>
    <source>
        <strain evidence="10">MAFF 305830</strain>
    </source>
</reference>
<dbReference type="PRINTS" id="PR00125">
    <property type="entry name" value="ATPASEDELTA"/>
</dbReference>
<dbReference type="OrthoDB" id="1262810at2759"/>